<reference evidence="2 3" key="1">
    <citation type="submission" date="2024-01" db="EMBL/GenBank/DDBJ databases">
        <title>A telomere-to-telomere, gap-free genome of sweet tea (Lithocarpus litseifolius).</title>
        <authorList>
            <person name="Zhou J."/>
        </authorList>
    </citation>
    <scope>NUCLEOTIDE SEQUENCE [LARGE SCALE GENOMIC DNA]</scope>
    <source>
        <strain evidence="2">Zhou-2022a</strain>
        <tissue evidence="2">Leaf</tissue>
    </source>
</reference>
<proteinExistence type="predicted"/>
<dbReference type="EMBL" id="JAZDWU010000001">
    <property type="protein sequence ID" value="KAL0015587.1"/>
    <property type="molecule type" value="Genomic_DNA"/>
</dbReference>
<gene>
    <name evidence="2" type="ORF">SO802_002656</name>
</gene>
<feature type="region of interest" description="Disordered" evidence="1">
    <location>
        <begin position="106"/>
        <end position="156"/>
    </location>
</feature>
<feature type="region of interest" description="Disordered" evidence="1">
    <location>
        <begin position="174"/>
        <end position="193"/>
    </location>
</feature>
<accession>A0AAW2E0G5</accession>
<protein>
    <submittedName>
        <fullName evidence="2">Uncharacterized protein</fullName>
    </submittedName>
</protein>
<organism evidence="2 3">
    <name type="scientific">Lithocarpus litseifolius</name>
    <dbReference type="NCBI Taxonomy" id="425828"/>
    <lineage>
        <taxon>Eukaryota</taxon>
        <taxon>Viridiplantae</taxon>
        <taxon>Streptophyta</taxon>
        <taxon>Embryophyta</taxon>
        <taxon>Tracheophyta</taxon>
        <taxon>Spermatophyta</taxon>
        <taxon>Magnoliopsida</taxon>
        <taxon>eudicotyledons</taxon>
        <taxon>Gunneridae</taxon>
        <taxon>Pentapetalae</taxon>
        <taxon>rosids</taxon>
        <taxon>fabids</taxon>
        <taxon>Fagales</taxon>
        <taxon>Fagaceae</taxon>
        <taxon>Lithocarpus</taxon>
    </lineage>
</organism>
<name>A0AAW2E0G5_9ROSI</name>
<sequence length="228" mass="26210">MPNLFRVLGSIDTFNKMMGLRLTWHDVVHMYDCHSLADAGYYFKSRSNVVRLVSCLPKSDKGMKDDYLIVSGEWHNGHHCPTREEELDFVPLSKNFQDVVELPLYRSPREEATPKEETNSSRLSPEMTAKKVGRNGPELEERFPPPPTTTLDLLPNPNLKKKRKVLEVEVVPQKGPKQQKNVRDKWASSMDSREDLSVAEICQQQRTKASRMELDGVAIPWNSTIREF</sequence>
<dbReference type="Proteomes" id="UP001459277">
    <property type="component" value="Unassembled WGS sequence"/>
</dbReference>
<evidence type="ECO:0000313" key="2">
    <source>
        <dbReference type="EMBL" id="KAL0015587.1"/>
    </source>
</evidence>
<feature type="compositionally biased region" description="Basic and acidic residues" evidence="1">
    <location>
        <begin position="107"/>
        <end position="119"/>
    </location>
</feature>
<keyword evidence="3" id="KW-1185">Reference proteome</keyword>
<comment type="caution">
    <text evidence="2">The sequence shown here is derived from an EMBL/GenBank/DDBJ whole genome shotgun (WGS) entry which is preliminary data.</text>
</comment>
<dbReference type="AlphaFoldDB" id="A0AAW2E0G5"/>
<evidence type="ECO:0000313" key="3">
    <source>
        <dbReference type="Proteomes" id="UP001459277"/>
    </source>
</evidence>
<feature type="compositionally biased region" description="Basic and acidic residues" evidence="1">
    <location>
        <begin position="181"/>
        <end position="193"/>
    </location>
</feature>
<evidence type="ECO:0000256" key="1">
    <source>
        <dbReference type="SAM" id="MobiDB-lite"/>
    </source>
</evidence>